<feature type="domain" description="ABC transporter" evidence="3">
    <location>
        <begin position="246"/>
        <end position="459"/>
    </location>
</feature>
<dbReference type="Proteomes" id="UP000537141">
    <property type="component" value="Unassembled WGS sequence"/>
</dbReference>
<dbReference type="GO" id="GO:0005524">
    <property type="term" value="F:ATP binding"/>
    <property type="evidence" value="ECO:0007669"/>
    <property type="project" value="UniProtKB-KW"/>
</dbReference>
<gene>
    <name evidence="4" type="ORF">HNQ55_001381</name>
</gene>
<proteinExistence type="predicted"/>
<name>A0A7X0TT61_9GAMM</name>
<organism evidence="4 5">
    <name type="scientific">Thalassotalea piscium</name>
    <dbReference type="NCBI Taxonomy" id="1230533"/>
    <lineage>
        <taxon>Bacteria</taxon>
        <taxon>Pseudomonadati</taxon>
        <taxon>Pseudomonadota</taxon>
        <taxon>Gammaproteobacteria</taxon>
        <taxon>Alteromonadales</taxon>
        <taxon>Colwelliaceae</taxon>
        <taxon>Thalassotalea</taxon>
    </lineage>
</organism>
<dbReference type="GO" id="GO:0016887">
    <property type="term" value="F:ATP hydrolysis activity"/>
    <property type="evidence" value="ECO:0007669"/>
    <property type="project" value="InterPro"/>
</dbReference>
<evidence type="ECO:0000256" key="2">
    <source>
        <dbReference type="ARBA" id="ARBA00022840"/>
    </source>
</evidence>
<evidence type="ECO:0000313" key="5">
    <source>
        <dbReference type="Proteomes" id="UP000537141"/>
    </source>
</evidence>
<reference evidence="4 5" key="1">
    <citation type="submission" date="2020-08" db="EMBL/GenBank/DDBJ databases">
        <title>Genomic Encyclopedia of Type Strains, Phase IV (KMG-IV): sequencing the most valuable type-strain genomes for metagenomic binning, comparative biology and taxonomic classification.</title>
        <authorList>
            <person name="Goeker M."/>
        </authorList>
    </citation>
    <scope>NUCLEOTIDE SEQUENCE [LARGE SCALE GENOMIC DNA]</scope>
    <source>
        <strain evidence="4 5">DSM 26287</strain>
    </source>
</reference>
<dbReference type="EMBL" id="JACHHU010000008">
    <property type="protein sequence ID" value="MBB6542881.1"/>
    <property type="molecule type" value="Genomic_DNA"/>
</dbReference>
<dbReference type="Pfam" id="PF00005">
    <property type="entry name" value="ABC_tran"/>
    <property type="match status" value="2"/>
</dbReference>
<dbReference type="SUPFAM" id="SSF52540">
    <property type="entry name" value="P-loop containing nucleoside triphosphate hydrolases"/>
    <property type="match status" value="2"/>
</dbReference>
<dbReference type="InterPro" id="IPR003593">
    <property type="entry name" value="AAA+_ATPase"/>
</dbReference>
<evidence type="ECO:0000259" key="3">
    <source>
        <dbReference type="PROSITE" id="PS50893"/>
    </source>
</evidence>
<dbReference type="PROSITE" id="PS00211">
    <property type="entry name" value="ABC_TRANSPORTER_1"/>
    <property type="match status" value="1"/>
</dbReference>
<feature type="domain" description="ABC transporter" evidence="3">
    <location>
        <begin position="2"/>
        <end position="224"/>
    </location>
</feature>
<accession>A0A7X0TT61</accession>
<evidence type="ECO:0000256" key="1">
    <source>
        <dbReference type="ARBA" id="ARBA00022741"/>
    </source>
</evidence>
<dbReference type="PANTHER" id="PTHR43158:SF2">
    <property type="entry name" value="SKFA PEPTIDE EXPORT ATP-BINDING PROTEIN SKFE"/>
    <property type="match status" value="1"/>
</dbReference>
<dbReference type="InterPro" id="IPR017871">
    <property type="entry name" value="ABC_transporter-like_CS"/>
</dbReference>
<comment type="caution">
    <text evidence="4">The sequence shown here is derived from an EMBL/GenBank/DDBJ whole genome shotgun (WGS) entry which is preliminary data.</text>
</comment>
<dbReference type="PROSITE" id="PS50893">
    <property type="entry name" value="ABC_TRANSPORTER_2"/>
    <property type="match status" value="2"/>
</dbReference>
<dbReference type="InterPro" id="IPR003439">
    <property type="entry name" value="ABC_transporter-like_ATP-bd"/>
</dbReference>
<protein>
    <submittedName>
        <fullName evidence="4">Molybdate transport system ATP-binding protein</fullName>
    </submittedName>
</protein>
<evidence type="ECO:0000313" key="4">
    <source>
        <dbReference type="EMBL" id="MBB6542881.1"/>
    </source>
</evidence>
<keyword evidence="5" id="KW-1185">Reference proteome</keyword>
<dbReference type="Gene3D" id="3.40.50.300">
    <property type="entry name" value="P-loop containing nucleotide triphosphate hydrolases"/>
    <property type="match status" value="2"/>
</dbReference>
<sequence length="459" mass="52167">MINIQNFQHAKLNIKDWQITNNQYWCVLGKNGSGKQYLDQLFTGELTDATAQTCQIPHVDRVALVSFEQQQRIYEQELKIDRTDYLDINDIGTKAKDFLPSDKLSDPLIDDFGLAHRLEFGYRQLSTGEGRKLLILQAIFNGVELLVCDNPFDSLDNESCQALSEALQGLSSQGITVLLLLSNQLDIPSWCQNIAFIERGQLNVIGTLNNETTKQQLDTLLASRPDNTQWPESMNNLKSFQHPYLVKLNNGNVHFSGKNVFVDLNISIKPLQHTLITGRNGSGKSTLMQLITGDCTQCYSNDLEILGFKRGSGESIWQLKEQMGIVSSELHRQYRVNGELLTVVLSGFYDSIGLYQQPERKHVVIAKQWLEKVGLLAQQHCSFQSLSYGEQRLALIARALVKSPLLLILDEPTQGLDELNRHRILNFIERLAEQKRSTILLVSHREDEFLSLFEQHIRL</sequence>
<dbReference type="SMART" id="SM00382">
    <property type="entry name" value="AAA"/>
    <property type="match status" value="2"/>
</dbReference>
<dbReference type="RefSeq" id="WP_184423690.1">
    <property type="nucleotide sequence ID" value="NZ_AP027362.1"/>
</dbReference>
<keyword evidence="1" id="KW-0547">Nucleotide-binding</keyword>
<keyword evidence="2 4" id="KW-0067">ATP-binding</keyword>
<dbReference type="PANTHER" id="PTHR43158">
    <property type="entry name" value="SKFA PEPTIDE EXPORT ATP-BINDING PROTEIN SKFE"/>
    <property type="match status" value="1"/>
</dbReference>
<dbReference type="InterPro" id="IPR027417">
    <property type="entry name" value="P-loop_NTPase"/>
</dbReference>
<dbReference type="CDD" id="cd00267">
    <property type="entry name" value="ABC_ATPase"/>
    <property type="match status" value="1"/>
</dbReference>
<dbReference type="AlphaFoldDB" id="A0A7X0TT61"/>